<reference evidence="2" key="1">
    <citation type="journal article" date="2019" name="Int. J. Syst. Evol. Microbiol.">
        <title>The Global Catalogue of Microorganisms (GCM) 10K type strain sequencing project: providing services to taxonomists for standard genome sequencing and annotation.</title>
        <authorList>
            <consortium name="The Broad Institute Genomics Platform"/>
            <consortium name="The Broad Institute Genome Sequencing Center for Infectious Disease"/>
            <person name="Wu L."/>
            <person name="Ma J."/>
        </authorList>
    </citation>
    <scope>NUCLEOTIDE SEQUENCE [LARGE SCALE GENOMIC DNA]</scope>
    <source>
        <strain evidence="2">JCM 30742</strain>
    </source>
</reference>
<comment type="caution">
    <text evidence="1">The sequence shown here is derived from an EMBL/GenBank/DDBJ whole genome shotgun (WGS) entry which is preliminary data.</text>
</comment>
<organism evidence="1 2">
    <name type="scientific">Arthrobacter ginkgonis</name>
    <dbReference type="NCBI Taxonomy" id="1630594"/>
    <lineage>
        <taxon>Bacteria</taxon>
        <taxon>Bacillati</taxon>
        <taxon>Actinomycetota</taxon>
        <taxon>Actinomycetes</taxon>
        <taxon>Micrococcales</taxon>
        <taxon>Micrococcaceae</taxon>
        <taxon>Arthrobacter</taxon>
    </lineage>
</organism>
<evidence type="ECO:0000313" key="1">
    <source>
        <dbReference type="EMBL" id="GAA3672118.1"/>
    </source>
</evidence>
<dbReference type="RefSeq" id="WP_345148668.1">
    <property type="nucleotide sequence ID" value="NZ_BAABEO010000008.1"/>
</dbReference>
<gene>
    <name evidence="1" type="ORF">GCM10023081_08110</name>
</gene>
<keyword evidence="2" id="KW-1185">Reference proteome</keyword>
<dbReference type="Proteomes" id="UP001500752">
    <property type="component" value="Unassembled WGS sequence"/>
</dbReference>
<protein>
    <submittedName>
        <fullName evidence="1">Uncharacterized protein</fullName>
    </submittedName>
</protein>
<accession>A0ABP7BWT8</accession>
<dbReference type="EMBL" id="BAABEO010000008">
    <property type="protein sequence ID" value="GAA3672118.1"/>
    <property type="molecule type" value="Genomic_DNA"/>
</dbReference>
<sequence>MTTDGQDPGKELYEERAKLLPGLWMPDALPWESLSEEAKERWRRTAAQDGPRG</sequence>
<name>A0ABP7BWT8_9MICC</name>
<proteinExistence type="predicted"/>
<evidence type="ECO:0000313" key="2">
    <source>
        <dbReference type="Proteomes" id="UP001500752"/>
    </source>
</evidence>